<dbReference type="GO" id="GO:0030428">
    <property type="term" value="C:cell septum"/>
    <property type="evidence" value="ECO:0007669"/>
    <property type="project" value="TreeGrafter"/>
</dbReference>
<keyword evidence="1" id="KW-1003">Cell membrane</keyword>
<evidence type="ECO:0000313" key="9">
    <source>
        <dbReference type="EMBL" id="OGF97606.1"/>
    </source>
</evidence>
<protein>
    <recommendedName>
        <fullName evidence="11">Cell division protein FtsB</fullName>
    </recommendedName>
</protein>
<keyword evidence="5" id="KW-0472">Membrane</keyword>
<keyword evidence="6" id="KW-0131">Cell cycle</keyword>
<gene>
    <name evidence="9" type="ORF">A2Z06_03610</name>
</gene>
<dbReference type="InterPro" id="IPR023081">
    <property type="entry name" value="Cell_div_FtsB"/>
</dbReference>
<comment type="caution">
    <text evidence="9">The sequence shown here is derived from an EMBL/GenBank/DDBJ whole genome shotgun (WGS) entry which is preliminary data.</text>
</comment>
<keyword evidence="7" id="KW-0175">Coiled coil</keyword>
<dbReference type="Proteomes" id="UP000179034">
    <property type="component" value="Unassembled WGS sequence"/>
</dbReference>
<proteinExistence type="predicted"/>
<organism evidence="9 10">
    <name type="scientific">Candidatus Glassbacteria bacterium RBG_16_58_8</name>
    <dbReference type="NCBI Taxonomy" id="1817866"/>
    <lineage>
        <taxon>Bacteria</taxon>
        <taxon>Candidatus Glassiibacteriota</taxon>
    </lineage>
</organism>
<dbReference type="PANTHER" id="PTHR37485">
    <property type="entry name" value="CELL DIVISION PROTEIN FTSB"/>
    <property type="match status" value="1"/>
</dbReference>
<keyword evidence="3" id="KW-0812">Transmembrane</keyword>
<dbReference type="InterPro" id="IPR007060">
    <property type="entry name" value="FtsL/DivIC"/>
</dbReference>
<evidence type="ECO:0000256" key="3">
    <source>
        <dbReference type="ARBA" id="ARBA00022692"/>
    </source>
</evidence>
<sequence>MRKWSGNRYRRKQIIFRVLTAVVFFVLLGGLLESVRLVQLYFEERNLREEIVRLQAENGPLEEEKRRLIKDPQEIERRAREELGMIREGDTVFRIIRPRPDGERDGDREDSISLDRSGRVN</sequence>
<evidence type="ECO:0008006" key="11">
    <source>
        <dbReference type="Google" id="ProtNLM"/>
    </source>
</evidence>
<evidence type="ECO:0000256" key="2">
    <source>
        <dbReference type="ARBA" id="ARBA00022618"/>
    </source>
</evidence>
<dbReference type="AlphaFoldDB" id="A0A1F5YCB5"/>
<evidence type="ECO:0000256" key="4">
    <source>
        <dbReference type="ARBA" id="ARBA00022989"/>
    </source>
</evidence>
<evidence type="ECO:0000256" key="5">
    <source>
        <dbReference type="ARBA" id="ARBA00023136"/>
    </source>
</evidence>
<evidence type="ECO:0000313" key="10">
    <source>
        <dbReference type="Proteomes" id="UP000179034"/>
    </source>
</evidence>
<feature type="coiled-coil region" evidence="7">
    <location>
        <begin position="37"/>
        <end position="64"/>
    </location>
</feature>
<evidence type="ECO:0000256" key="6">
    <source>
        <dbReference type="ARBA" id="ARBA00023306"/>
    </source>
</evidence>
<evidence type="ECO:0000256" key="7">
    <source>
        <dbReference type="SAM" id="Coils"/>
    </source>
</evidence>
<evidence type="ECO:0000256" key="8">
    <source>
        <dbReference type="SAM" id="MobiDB-lite"/>
    </source>
</evidence>
<dbReference type="EMBL" id="MFIW01000075">
    <property type="protein sequence ID" value="OGF97606.1"/>
    <property type="molecule type" value="Genomic_DNA"/>
</dbReference>
<reference evidence="9 10" key="1">
    <citation type="journal article" date="2016" name="Nat. Commun.">
        <title>Thousands of microbial genomes shed light on interconnected biogeochemical processes in an aquifer system.</title>
        <authorList>
            <person name="Anantharaman K."/>
            <person name="Brown C.T."/>
            <person name="Hug L.A."/>
            <person name="Sharon I."/>
            <person name="Castelle C.J."/>
            <person name="Probst A.J."/>
            <person name="Thomas B.C."/>
            <person name="Singh A."/>
            <person name="Wilkins M.J."/>
            <person name="Karaoz U."/>
            <person name="Brodie E.L."/>
            <person name="Williams K.H."/>
            <person name="Hubbard S.S."/>
            <person name="Banfield J.F."/>
        </authorList>
    </citation>
    <scope>NUCLEOTIDE SEQUENCE [LARGE SCALE GENOMIC DNA]</scope>
</reference>
<name>A0A1F5YCB5_9BACT</name>
<dbReference type="PANTHER" id="PTHR37485:SF1">
    <property type="entry name" value="CELL DIVISION PROTEIN FTSB"/>
    <property type="match status" value="1"/>
</dbReference>
<feature type="compositionally biased region" description="Basic and acidic residues" evidence="8">
    <location>
        <begin position="98"/>
        <end position="121"/>
    </location>
</feature>
<accession>A0A1F5YCB5</accession>
<evidence type="ECO:0000256" key="1">
    <source>
        <dbReference type="ARBA" id="ARBA00022475"/>
    </source>
</evidence>
<dbReference type="GO" id="GO:0043093">
    <property type="term" value="P:FtsZ-dependent cytokinesis"/>
    <property type="evidence" value="ECO:0007669"/>
    <property type="project" value="TreeGrafter"/>
</dbReference>
<feature type="region of interest" description="Disordered" evidence="8">
    <location>
        <begin position="97"/>
        <end position="121"/>
    </location>
</feature>
<keyword evidence="2" id="KW-0132">Cell division</keyword>
<dbReference type="Pfam" id="PF04977">
    <property type="entry name" value="DivIC"/>
    <property type="match status" value="1"/>
</dbReference>
<keyword evidence="4" id="KW-1133">Transmembrane helix</keyword>